<name>A0A7I8W1B4_9ANNE</name>
<dbReference type="InterPro" id="IPR005334">
    <property type="entry name" value="Tctex-1-like"/>
</dbReference>
<dbReference type="AlphaFoldDB" id="A0A7I8W1B4"/>
<dbReference type="GO" id="GO:0045505">
    <property type="term" value="F:dynein intermediate chain binding"/>
    <property type="evidence" value="ECO:0007669"/>
    <property type="project" value="TreeGrafter"/>
</dbReference>
<keyword evidence="3" id="KW-1185">Reference proteome</keyword>
<dbReference type="Gene3D" id="3.30.1140.40">
    <property type="entry name" value="Tctex-1"/>
    <property type="match status" value="1"/>
</dbReference>
<evidence type="ECO:0000256" key="1">
    <source>
        <dbReference type="ARBA" id="ARBA00005361"/>
    </source>
</evidence>
<reference evidence="2 3" key="1">
    <citation type="submission" date="2020-08" db="EMBL/GenBank/DDBJ databases">
        <authorList>
            <person name="Hejnol A."/>
        </authorList>
    </citation>
    <scope>NUCLEOTIDE SEQUENCE [LARGE SCALE GENOMIC DNA]</scope>
</reference>
<dbReference type="GO" id="GO:0005868">
    <property type="term" value="C:cytoplasmic dynein complex"/>
    <property type="evidence" value="ECO:0007669"/>
    <property type="project" value="TreeGrafter"/>
</dbReference>
<dbReference type="GO" id="GO:0007018">
    <property type="term" value="P:microtubule-based movement"/>
    <property type="evidence" value="ECO:0007669"/>
    <property type="project" value="TreeGrafter"/>
</dbReference>
<organism evidence="2 3">
    <name type="scientific">Dimorphilus gyrociliatus</name>
    <dbReference type="NCBI Taxonomy" id="2664684"/>
    <lineage>
        <taxon>Eukaryota</taxon>
        <taxon>Metazoa</taxon>
        <taxon>Spiralia</taxon>
        <taxon>Lophotrochozoa</taxon>
        <taxon>Annelida</taxon>
        <taxon>Polychaeta</taxon>
        <taxon>Polychaeta incertae sedis</taxon>
        <taxon>Dinophilidae</taxon>
        <taxon>Dimorphilus</taxon>
    </lineage>
</organism>
<evidence type="ECO:0000313" key="2">
    <source>
        <dbReference type="EMBL" id="CAD5121957.1"/>
    </source>
</evidence>
<dbReference type="Pfam" id="PF03645">
    <property type="entry name" value="Tctex-1"/>
    <property type="match status" value="1"/>
</dbReference>
<gene>
    <name evidence="2" type="ORF">DGYR_LOCUS9836</name>
</gene>
<comment type="caution">
    <text evidence="2">The sequence shown here is derived from an EMBL/GenBank/DDBJ whole genome shotgun (WGS) entry which is preliminary data.</text>
</comment>
<dbReference type="CDD" id="cd21451">
    <property type="entry name" value="DLC-like_TCTEX1D"/>
    <property type="match status" value="1"/>
</dbReference>
<comment type="similarity">
    <text evidence="1">Belongs to the dynein light chain Tctex-type family.</text>
</comment>
<dbReference type="PANTHER" id="PTHR21255">
    <property type="entry name" value="T-COMPLEX-ASSOCIATED-TESTIS-EXPRESSED 1/ DYNEIN LIGHT CHAIN"/>
    <property type="match status" value="1"/>
</dbReference>
<proteinExistence type="inferred from homology"/>
<dbReference type="OrthoDB" id="10260741at2759"/>
<evidence type="ECO:0000313" key="3">
    <source>
        <dbReference type="Proteomes" id="UP000549394"/>
    </source>
</evidence>
<dbReference type="PANTHER" id="PTHR21255:SF7">
    <property type="entry name" value="DYNEIN LIGHT CHAIN TCTEX-TYPE PROTEIN 2B"/>
    <property type="match status" value="1"/>
</dbReference>
<sequence>MQDGNKVNKKVSLSVNEDDERRLRKISLSSLEKRRMTRRMSRTTFLSTGGSTIVESLPKKPLKLENTYRMAPKMEEKFSTAKAKKALRDVMQSFLEDKTYGRDNANIVKQLSDIIKNEMKEVISDRHKIVCWLVLGEKFCQSLQGGSKCLWDSKTDNYVSETYSNNSLFVNATVYALYCE</sequence>
<dbReference type="Proteomes" id="UP000549394">
    <property type="component" value="Unassembled WGS sequence"/>
</dbReference>
<dbReference type="EMBL" id="CAJFCJ010000015">
    <property type="protein sequence ID" value="CAD5121957.1"/>
    <property type="molecule type" value="Genomic_DNA"/>
</dbReference>
<protein>
    <submittedName>
        <fullName evidence="2">DgyrCDS10414</fullName>
    </submittedName>
</protein>
<accession>A0A7I8W1B4</accession>
<dbReference type="GO" id="GO:0005737">
    <property type="term" value="C:cytoplasm"/>
    <property type="evidence" value="ECO:0007669"/>
    <property type="project" value="TreeGrafter"/>
</dbReference>
<dbReference type="InterPro" id="IPR038586">
    <property type="entry name" value="Tctex-1-like_sf"/>
</dbReference>